<feature type="compositionally biased region" description="Polar residues" evidence="7">
    <location>
        <begin position="239"/>
        <end position="251"/>
    </location>
</feature>
<keyword evidence="6" id="KW-0998">Cell outer membrane</keyword>
<sequence>MKIHSLKRFSALRLVVFVALMGISISAIAQQTLGSINGTVLDPAGAAIPDATVTVTNSAIDFTRSAKSQGDGFFQIFNLPIGTYTVKISHDGFETTELTGIGVQEARATTVNGTLKLGQVSNTVEVTGNPMLNATDTTNGYTLDSTQIEQTPLATGSFTQLATLSTGVSAELLSNLDSNAGLGNQPIWANGQRDTSNTFQVNGVDSTNIFNGKSSSGSPSQRYNFGVGETDPVGGENGTGTSVYESNGNSLPSPPPEFLQELRVNTSMYDAQQGATAGAQIDVNTATGTNNWHGQVYGTFANNSLNASPFFFNQEAQLSQEGVGAFPSYLANPALHRWTTGGTFGGPIKKDKLFFFLAYQHGNFSDQATGISQTTVPFGLTNDRSTSGINNALLSWCYNPQTASYSCSALPSIDPVASALLNAKLPNGQFMIPSAQNSNYIGYGVPNVTLVGTSTLITDQATASLDYAVSKADQLSFKYYYQNDPVHKPYGLAATGGFPLTQENGSQVGAIDNTIVLGSRINWEQRLGFVRMLSYSYNDQTVLPDATLGPTFGIGSGDSTGLILSKQMPGLLIDQMATSNLGTSGPSMALGPYSSESTTVNAGYYQNRINPSSNVIFSLGKHTLIAGGGYSYTQLNIENNRNGMLNVTAKDFNGFLQGESYKSNILDSTVAGSNRNNMDRYYRSNELAFYLQDKWQVQPNLSITAGVRYDYHGGLTEKYGNMFTFNPSLYDVTGTSDEGFKVLNSGFVVAPNNHFAGSVAKSNLAGSDSTLTGRQWGISPRVGFAWSPKQNQGRIVFSGGAGIYFDRGELFSYLSQPYGSSGGGGVFGVTQAVPLVTLVSGAGETLEDPLGTPSYVAPSADPSYFGQALQAQLDNMTGNDEYVLSGGAVQPLGKKCGAIDNQENYQACTPTIDFGSYNPSNVLPYTINYTLKMQWQPRPDLSFDLGYVGNRGRHSVIPIPFNEPGLATAQNPIWGETASYGWQVLNANSVATINTPYGYQNYDYNSIAGEPWNTASGGNIDFRTPYVGYNFNSALFKTVGVSAYDALQAHLEKRLSHNFQAGVSYTWSHALDEQSDLGIFFTGDNPNRLRDSWASADFDRTHIFSANFQAALPNWSKPRSALSFVTNDWNLTGVAILQSGQPYSLYEFYGASGSIFVGNYPNLMNPILGVKNPSNPKSMQTGNKGSFRGAGGDYIPALDPSQVAINYLSPGQDGIPVSTGNDPQDIYETDFAPSDQRNIFRQSPQKRLDVSFRKSLKITERYNLQYAFNIFNVTNTTSLDVPMNQTQIAQSYACSTAAQNGLGGYNNCTNYYLNYGQVATTNGTADQASAQQALFQVPHVNGSGRSTTVPATINGSPNNGANFGSVLGVIGGARSVTMALHFTF</sequence>
<keyword evidence="4" id="KW-0812">Transmembrane</keyword>
<dbReference type="InterPro" id="IPR057601">
    <property type="entry name" value="Oar-like_b-barrel"/>
</dbReference>
<dbReference type="Proteomes" id="UP001596091">
    <property type="component" value="Unassembled WGS sequence"/>
</dbReference>
<evidence type="ECO:0000256" key="3">
    <source>
        <dbReference type="ARBA" id="ARBA00022452"/>
    </source>
</evidence>
<evidence type="ECO:0000256" key="5">
    <source>
        <dbReference type="ARBA" id="ARBA00023136"/>
    </source>
</evidence>
<evidence type="ECO:0000313" key="11">
    <source>
        <dbReference type="Proteomes" id="UP001596091"/>
    </source>
</evidence>
<evidence type="ECO:0000259" key="9">
    <source>
        <dbReference type="Pfam" id="PF25183"/>
    </source>
</evidence>
<evidence type="ECO:0000256" key="7">
    <source>
        <dbReference type="SAM" id="MobiDB-lite"/>
    </source>
</evidence>
<gene>
    <name evidence="10" type="ORF">ACFPT7_19650</name>
</gene>
<feature type="region of interest" description="Disordered" evidence="7">
    <location>
        <begin position="229"/>
        <end position="253"/>
    </location>
</feature>
<evidence type="ECO:0000256" key="2">
    <source>
        <dbReference type="ARBA" id="ARBA00022448"/>
    </source>
</evidence>
<dbReference type="RefSeq" id="WP_263333035.1">
    <property type="nucleotide sequence ID" value="NZ_JAGSYH010000001.1"/>
</dbReference>
<keyword evidence="5" id="KW-0472">Membrane</keyword>
<reference evidence="11" key="1">
    <citation type="journal article" date="2019" name="Int. J. Syst. Evol. Microbiol.">
        <title>The Global Catalogue of Microorganisms (GCM) 10K type strain sequencing project: providing services to taxonomists for standard genome sequencing and annotation.</title>
        <authorList>
            <consortium name="The Broad Institute Genomics Platform"/>
            <consortium name="The Broad Institute Genome Sequencing Center for Infectious Disease"/>
            <person name="Wu L."/>
            <person name="Ma J."/>
        </authorList>
    </citation>
    <scope>NUCLEOTIDE SEQUENCE [LARGE SCALE GENOMIC DNA]</scope>
    <source>
        <strain evidence="11">JCM 4087</strain>
    </source>
</reference>
<evidence type="ECO:0000313" key="10">
    <source>
        <dbReference type="EMBL" id="MFC5864532.1"/>
    </source>
</evidence>
<accession>A0ABW1EJQ6</accession>
<comment type="caution">
    <text evidence="10">The sequence shown here is derived from an EMBL/GenBank/DDBJ whole genome shotgun (WGS) entry which is preliminary data.</text>
</comment>
<evidence type="ECO:0000256" key="4">
    <source>
        <dbReference type="ARBA" id="ARBA00022692"/>
    </source>
</evidence>
<name>A0ABW1EJQ6_9BACT</name>
<dbReference type="Gene3D" id="2.40.170.20">
    <property type="entry name" value="TonB-dependent receptor, beta-barrel domain"/>
    <property type="match status" value="1"/>
</dbReference>
<feature type="chain" id="PRO_5047146969" evidence="8">
    <location>
        <begin position="30"/>
        <end position="1384"/>
    </location>
</feature>
<dbReference type="PANTHER" id="PTHR30069:SF46">
    <property type="entry name" value="OAR PROTEIN"/>
    <property type="match status" value="1"/>
</dbReference>
<protein>
    <submittedName>
        <fullName evidence="10">Carboxypeptidase regulatory-like domain-containing protein</fullName>
    </submittedName>
</protein>
<dbReference type="InterPro" id="IPR013784">
    <property type="entry name" value="Carb-bd-like_fold"/>
</dbReference>
<dbReference type="Pfam" id="PF13620">
    <property type="entry name" value="CarboxypepD_reg"/>
    <property type="match status" value="1"/>
</dbReference>
<proteinExistence type="predicted"/>
<dbReference type="EMBL" id="JBHSPH010000010">
    <property type="protein sequence ID" value="MFC5864532.1"/>
    <property type="molecule type" value="Genomic_DNA"/>
</dbReference>
<feature type="signal peptide" evidence="8">
    <location>
        <begin position="1"/>
        <end position="29"/>
    </location>
</feature>
<keyword evidence="8" id="KW-0732">Signal</keyword>
<dbReference type="InterPro" id="IPR039426">
    <property type="entry name" value="TonB-dep_rcpt-like"/>
</dbReference>
<feature type="domain" description="TonB-dependent transporter Oar-like beta-barrel" evidence="9">
    <location>
        <begin position="285"/>
        <end position="1295"/>
    </location>
</feature>
<organism evidence="10 11">
    <name type="scientific">Acidicapsa dinghuensis</name>
    <dbReference type="NCBI Taxonomy" id="2218256"/>
    <lineage>
        <taxon>Bacteria</taxon>
        <taxon>Pseudomonadati</taxon>
        <taxon>Acidobacteriota</taxon>
        <taxon>Terriglobia</taxon>
        <taxon>Terriglobales</taxon>
        <taxon>Acidobacteriaceae</taxon>
        <taxon>Acidicapsa</taxon>
    </lineage>
</organism>
<dbReference type="SUPFAM" id="SSF56935">
    <property type="entry name" value="Porins"/>
    <property type="match status" value="1"/>
</dbReference>
<dbReference type="PANTHER" id="PTHR30069">
    <property type="entry name" value="TONB-DEPENDENT OUTER MEMBRANE RECEPTOR"/>
    <property type="match status" value="1"/>
</dbReference>
<dbReference type="SUPFAM" id="SSF49452">
    <property type="entry name" value="Starch-binding domain-like"/>
    <property type="match status" value="1"/>
</dbReference>
<keyword evidence="2" id="KW-0813">Transport</keyword>
<evidence type="ECO:0000256" key="6">
    <source>
        <dbReference type="ARBA" id="ARBA00023237"/>
    </source>
</evidence>
<dbReference type="InterPro" id="IPR036942">
    <property type="entry name" value="Beta-barrel_TonB_sf"/>
</dbReference>
<keyword evidence="3" id="KW-1134">Transmembrane beta strand</keyword>
<keyword evidence="11" id="KW-1185">Reference proteome</keyword>
<dbReference type="Pfam" id="PF25183">
    <property type="entry name" value="OMP_b-brl_4"/>
    <property type="match status" value="1"/>
</dbReference>
<evidence type="ECO:0000256" key="1">
    <source>
        <dbReference type="ARBA" id="ARBA00004571"/>
    </source>
</evidence>
<dbReference type="Gene3D" id="2.60.40.1120">
    <property type="entry name" value="Carboxypeptidase-like, regulatory domain"/>
    <property type="match status" value="1"/>
</dbReference>
<comment type="subcellular location">
    <subcellularLocation>
        <location evidence="1">Cell outer membrane</location>
        <topology evidence="1">Multi-pass membrane protein</topology>
    </subcellularLocation>
</comment>
<evidence type="ECO:0000256" key="8">
    <source>
        <dbReference type="SAM" id="SignalP"/>
    </source>
</evidence>